<feature type="compositionally biased region" description="Basic and acidic residues" evidence="5">
    <location>
        <begin position="32"/>
        <end position="48"/>
    </location>
</feature>
<feature type="compositionally biased region" description="Basic and acidic residues" evidence="5">
    <location>
        <begin position="1"/>
        <end position="15"/>
    </location>
</feature>
<evidence type="ECO:0000256" key="6">
    <source>
        <dbReference type="SAM" id="Phobius"/>
    </source>
</evidence>
<reference evidence="7 8" key="1">
    <citation type="submission" date="2020-08" db="EMBL/GenBank/DDBJ databases">
        <title>Genomic Encyclopedia of Type Strains, Phase IV (KMG-IV): sequencing the most valuable type-strain genomes for metagenomic binning, comparative biology and taxonomic classification.</title>
        <authorList>
            <person name="Goeker M."/>
        </authorList>
    </citation>
    <scope>NUCLEOTIDE SEQUENCE [LARGE SCALE GENOMIC DNA]</scope>
    <source>
        <strain evidence="7 8">DSM 16268</strain>
    </source>
</reference>
<keyword evidence="8" id="KW-1185">Reference proteome</keyword>
<dbReference type="PANTHER" id="PTHR15415">
    <property type="entry name" value="MITOFILIN"/>
    <property type="match status" value="1"/>
</dbReference>
<evidence type="ECO:0000313" key="8">
    <source>
        <dbReference type="Proteomes" id="UP000523821"/>
    </source>
</evidence>
<dbReference type="RefSeq" id="WP_183856891.1">
    <property type="nucleotide sequence ID" value="NZ_JACHOO010000005.1"/>
</dbReference>
<accession>A0A7W9FN88</accession>
<organism evidence="7 8">
    <name type="scientific">Prosthecomicrobium pneumaticum</name>
    <dbReference type="NCBI Taxonomy" id="81895"/>
    <lineage>
        <taxon>Bacteria</taxon>
        <taxon>Pseudomonadati</taxon>
        <taxon>Pseudomonadota</taxon>
        <taxon>Alphaproteobacteria</taxon>
        <taxon>Hyphomicrobiales</taxon>
        <taxon>Kaistiaceae</taxon>
        <taxon>Prosthecomicrobium</taxon>
    </lineage>
</organism>
<dbReference type="Pfam" id="PF09731">
    <property type="entry name" value="Mitofilin"/>
    <property type="match status" value="1"/>
</dbReference>
<dbReference type="EMBL" id="JACHOO010000005">
    <property type="protein sequence ID" value="MBB5753765.1"/>
    <property type="molecule type" value="Genomic_DNA"/>
</dbReference>
<protein>
    <recommendedName>
        <fullName evidence="9">Inner membrane protein</fullName>
    </recommendedName>
</protein>
<proteinExistence type="predicted"/>
<comment type="subcellular location">
    <subcellularLocation>
        <location evidence="1">Membrane</location>
    </subcellularLocation>
</comment>
<keyword evidence="2 6" id="KW-0812">Transmembrane</keyword>
<evidence type="ECO:0000256" key="1">
    <source>
        <dbReference type="ARBA" id="ARBA00004370"/>
    </source>
</evidence>
<feature type="transmembrane region" description="Helical" evidence="6">
    <location>
        <begin position="77"/>
        <end position="100"/>
    </location>
</feature>
<evidence type="ECO:0000256" key="2">
    <source>
        <dbReference type="ARBA" id="ARBA00022692"/>
    </source>
</evidence>
<gene>
    <name evidence="7" type="ORF">GGQ63_002835</name>
</gene>
<evidence type="ECO:0008006" key="9">
    <source>
        <dbReference type="Google" id="ProtNLM"/>
    </source>
</evidence>
<name>A0A7W9FN88_9HYPH</name>
<keyword evidence="4 6" id="KW-0472">Membrane</keyword>
<dbReference type="Gene3D" id="1.20.5.340">
    <property type="match status" value="1"/>
</dbReference>
<evidence type="ECO:0000256" key="5">
    <source>
        <dbReference type="SAM" id="MobiDB-lite"/>
    </source>
</evidence>
<dbReference type="GO" id="GO:0016020">
    <property type="term" value="C:membrane"/>
    <property type="evidence" value="ECO:0007669"/>
    <property type="project" value="UniProtKB-SubCell"/>
</dbReference>
<evidence type="ECO:0000256" key="4">
    <source>
        <dbReference type="ARBA" id="ARBA00023136"/>
    </source>
</evidence>
<comment type="caution">
    <text evidence="7">The sequence shown here is derived from an EMBL/GenBank/DDBJ whole genome shotgun (WGS) entry which is preliminary data.</text>
</comment>
<feature type="region of interest" description="Disordered" evidence="5">
    <location>
        <begin position="1"/>
        <end position="70"/>
    </location>
</feature>
<dbReference type="PANTHER" id="PTHR15415:SF7">
    <property type="entry name" value="MICOS COMPLEX SUBUNIT MIC60"/>
    <property type="match status" value="1"/>
</dbReference>
<evidence type="ECO:0000313" key="7">
    <source>
        <dbReference type="EMBL" id="MBB5753765.1"/>
    </source>
</evidence>
<keyword evidence="3 6" id="KW-1133">Transmembrane helix</keyword>
<sequence length="388" mass="39416">MSDSDNEAHKAETHKARPPRTPARPAPTIDLGQRDFSRESVDPPESERTAGSATGAGGTAEEPPADAAPPRRAVPAFVPLLAAGLVGGVVGALVTVFIAAPGEDPVVQASVDSRLAALATRVDGLGASLTEATRRIDATPAGADPAALAALDQRIAALEGTPPPADLGPLEDRLAALENRATETSVREAVPSGELAALGGRIDALAARVDRLVSAPPKDPQTEAAARTIALTALVEAAGRGQPFQVELGQFRAIIGDDPALAALGPAAERGVPSKAYLAERFAPVAEAVRRAAARPDPEAGLLDRLGASARSLVSVRPVGAISGESTSAIVSRMEAAVAAGDLQTALAERETLGPAGQAASADWAAQANTRIALDRDVAALRQKFSGR</sequence>
<dbReference type="AlphaFoldDB" id="A0A7W9FN88"/>
<dbReference type="InterPro" id="IPR019133">
    <property type="entry name" value="MIC60"/>
</dbReference>
<dbReference type="Proteomes" id="UP000523821">
    <property type="component" value="Unassembled WGS sequence"/>
</dbReference>
<evidence type="ECO:0000256" key="3">
    <source>
        <dbReference type="ARBA" id="ARBA00022989"/>
    </source>
</evidence>